<comment type="caution">
    <text evidence="1">The sequence shown here is derived from an EMBL/GenBank/DDBJ whole genome shotgun (WGS) entry which is preliminary data.</text>
</comment>
<gene>
    <name evidence="1" type="ORF">HaLaN_29108</name>
</gene>
<dbReference type="EMBL" id="BLLF01004812">
    <property type="protein sequence ID" value="GFH30286.1"/>
    <property type="molecule type" value="Genomic_DNA"/>
</dbReference>
<name>A0A6A0AC32_HAELA</name>
<keyword evidence="2" id="KW-1185">Reference proteome</keyword>
<evidence type="ECO:0000313" key="2">
    <source>
        <dbReference type="Proteomes" id="UP000485058"/>
    </source>
</evidence>
<protein>
    <submittedName>
        <fullName evidence="1">Uncharacterized protein</fullName>
    </submittedName>
</protein>
<dbReference type="AlphaFoldDB" id="A0A6A0AC32"/>
<accession>A0A6A0AC32</accession>
<sequence>MAVYMGAAWPVLRRSVSSGSPGQHQLRHVCMPTTAAGLHWPIVAEAIFLNREELPVYPLYF</sequence>
<evidence type="ECO:0000313" key="1">
    <source>
        <dbReference type="EMBL" id="GFH30286.1"/>
    </source>
</evidence>
<reference evidence="1 2" key="1">
    <citation type="submission" date="2020-02" db="EMBL/GenBank/DDBJ databases">
        <title>Draft genome sequence of Haematococcus lacustris strain NIES-144.</title>
        <authorList>
            <person name="Morimoto D."/>
            <person name="Nakagawa S."/>
            <person name="Yoshida T."/>
            <person name="Sawayama S."/>
        </authorList>
    </citation>
    <scope>NUCLEOTIDE SEQUENCE [LARGE SCALE GENOMIC DNA]</scope>
    <source>
        <strain evidence="1 2">NIES-144</strain>
    </source>
</reference>
<dbReference type="Proteomes" id="UP000485058">
    <property type="component" value="Unassembled WGS sequence"/>
</dbReference>
<organism evidence="1 2">
    <name type="scientific">Haematococcus lacustris</name>
    <name type="common">Green alga</name>
    <name type="synonym">Haematococcus pluvialis</name>
    <dbReference type="NCBI Taxonomy" id="44745"/>
    <lineage>
        <taxon>Eukaryota</taxon>
        <taxon>Viridiplantae</taxon>
        <taxon>Chlorophyta</taxon>
        <taxon>core chlorophytes</taxon>
        <taxon>Chlorophyceae</taxon>
        <taxon>CS clade</taxon>
        <taxon>Chlamydomonadales</taxon>
        <taxon>Haematococcaceae</taxon>
        <taxon>Haematococcus</taxon>
    </lineage>
</organism>
<feature type="non-terminal residue" evidence="1">
    <location>
        <position position="61"/>
    </location>
</feature>
<proteinExistence type="predicted"/>